<gene>
    <name evidence="2" type="primary">swrC_6</name>
    <name evidence="2" type="ORF">PAECIP111802_03168</name>
</gene>
<protein>
    <submittedName>
        <fullName evidence="2">Swarming motility protein SwrC</fullName>
    </submittedName>
</protein>
<dbReference type="Proteomes" id="UP000730618">
    <property type="component" value="Unassembled WGS sequence"/>
</dbReference>
<keyword evidence="1" id="KW-0472">Membrane</keyword>
<feature type="transmembrane region" description="Helical" evidence="1">
    <location>
        <begin position="522"/>
        <end position="546"/>
    </location>
</feature>
<proteinExistence type="predicted"/>
<sequence>MNYLTRFSLKNVAAIIIISALLFMAGAFSATTLKQEAMPDISLPVVFVSTIYPATPKDVMENVTKKLEKRVVGIEGVKKVSSTSNDNYSAITVELVNGRSPDDAKKDIEAAISDVKLPIGASKPKVSKFGSNEFPVYFAAVHGNENMNREELNRIYKDVIEPTLSAMKGIDHVDSVGEEVSTLKLKLDLNALTNFGLTPATVTQSIQAALTTSPAGTAEFNGTTQSVRVESDLNTIYNLENMKISTPTGDTLLLKQISKVEAISDSEFITRLNKEPAIGITLYKAKDSNTVQFANDVEKLMKGWEKEFPNIKFTTVYNSATDVKKSINGMLKEGASGAILASIMILLFLRNVRMTLIVLVSIPLSILTTLCIMSSLDITLNIMTLGGLTIAVGRVVDDSIVVIENIYSELQKAQERNESVIKMATSRVASAITSSTITTAGVFLPIAFVGGILGDIFRPFAITLIVSLMASLIVALTVIPMLCKLLVLNNNKIKYHDEEHIGKFALRYKKVLDYSLHNPKKILFASFLIFILAIGGTVPFLAAAFMPESATDKQVQFTLKLPRETSFESMDLKVKEIEEMMSNAKDATGQPEFDYFESMVGYDQNNMSGERTSYRAMIMAAVSQASNAKELAASYKEKMLYLLPKGSEVEGSLLSGSMGGTGEDFAYLLKGDDLIQLMAGAELVKAKLREFPEMQEIKDNLSEKKMQVTVSVDQNKARLYGLSSAQITEAVSGWLAKTDIGEVKFDNVTYATKLMLDDDYKNSLDKLGRIHIKTPTGTMVNLNEVAKVRQVDAPASITREMQEQFVKITAKIDSKDKGGVSTKVTEALKAVELPNGVRTQAQGVNEDIQESFGQMAIAMLAAIFIVYLVMVIAFGNASAPFVILFSLPLAAIGGFLGLLIANESINITSLIGFLMLIGVVVTNAIVLIDRVQQLREEGAGVQEALISAGLSRLRPIIMTAGATVFSLLPLGIGLSEGSLISKGLAVVVIGGLTTSTVLTLVVVPVVYQSIDRMNNRIARLFKRKANTPADSKAAPAAH</sequence>
<name>A0ABM8VIG6_9BACL</name>
<feature type="transmembrane region" description="Helical" evidence="1">
    <location>
        <begin position="356"/>
        <end position="376"/>
    </location>
</feature>
<dbReference type="RefSeq" id="WP_218099488.1">
    <property type="nucleotide sequence ID" value="NZ_CAJVCE010000008.1"/>
</dbReference>
<dbReference type="InterPro" id="IPR001036">
    <property type="entry name" value="Acrflvin-R"/>
</dbReference>
<feature type="transmembrane region" description="Helical" evidence="1">
    <location>
        <begin position="881"/>
        <end position="901"/>
    </location>
</feature>
<dbReference type="PANTHER" id="PTHR32063:SF0">
    <property type="entry name" value="SWARMING MOTILITY PROTEIN SWRC"/>
    <property type="match status" value="1"/>
</dbReference>
<accession>A0ABM8VIG6</accession>
<organism evidence="2 3">
    <name type="scientific">Paenibacillus allorhizosphaerae</name>
    <dbReference type="NCBI Taxonomy" id="2849866"/>
    <lineage>
        <taxon>Bacteria</taxon>
        <taxon>Bacillati</taxon>
        <taxon>Bacillota</taxon>
        <taxon>Bacilli</taxon>
        <taxon>Bacillales</taxon>
        <taxon>Paenibacillaceae</taxon>
        <taxon>Paenibacillus</taxon>
    </lineage>
</organism>
<feature type="transmembrane region" description="Helical" evidence="1">
    <location>
        <begin position="428"/>
        <end position="454"/>
    </location>
</feature>
<keyword evidence="3" id="KW-1185">Reference proteome</keyword>
<feature type="transmembrane region" description="Helical" evidence="1">
    <location>
        <begin position="984"/>
        <end position="1007"/>
    </location>
</feature>
<evidence type="ECO:0000313" key="2">
    <source>
        <dbReference type="EMBL" id="CAG7644156.1"/>
    </source>
</evidence>
<evidence type="ECO:0000313" key="3">
    <source>
        <dbReference type="Proteomes" id="UP000730618"/>
    </source>
</evidence>
<keyword evidence="1" id="KW-0812">Transmembrane</keyword>
<feature type="transmembrane region" description="Helical" evidence="1">
    <location>
        <begin position="955"/>
        <end position="972"/>
    </location>
</feature>
<comment type="caution">
    <text evidence="2">The sequence shown here is derived from an EMBL/GenBank/DDBJ whole genome shotgun (WGS) entry which is preliminary data.</text>
</comment>
<feature type="transmembrane region" description="Helical" evidence="1">
    <location>
        <begin position="907"/>
        <end position="928"/>
    </location>
</feature>
<reference evidence="2 3" key="1">
    <citation type="submission" date="2021-06" db="EMBL/GenBank/DDBJ databases">
        <authorList>
            <person name="Criscuolo A."/>
        </authorList>
    </citation>
    <scope>NUCLEOTIDE SEQUENCE [LARGE SCALE GENOMIC DNA]</scope>
    <source>
        <strain evidence="3">CIP 111802</strain>
    </source>
</reference>
<dbReference type="PANTHER" id="PTHR32063">
    <property type="match status" value="1"/>
</dbReference>
<dbReference type="Pfam" id="PF00873">
    <property type="entry name" value="ACR_tran"/>
    <property type="match status" value="1"/>
</dbReference>
<evidence type="ECO:0000256" key="1">
    <source>
        <dbReference type="SAM" id="Phobius"/>
    </source>
</evidence>
<feature type="transmembrane region" description="Helical" evidence="1">
    <location>
        <begin position="460"/>
        <end position="487"/>
    </location>
</feature>
<keyword evidence="1" id="KW-1133">Transmembrane helix</keyword>
<dbReference type="EMBL" id="CAJVCE010000008">
    <property type="protein sequence ID" value="CAG7644156.1"/>
    <property type="molecule type" value="Genomic_DNA"/>
</dbReference>
<feature type="transmembrane region" description="Helical" evidence="1">
    <location>
        <begin position="852"/>
        <end position="874"/>
    </location>
</feature>